<dbReference type="HOGENOM" id="CLU_046737_9_0_11"/>
<feature type="domain" description="SHSP" evidence="3">
    <location>
        <begin position="24"/>
        <end position="136"/>
    </location>
</feature>
<dbReference type="InterPro" id="IPR031107">
    <property type="entry name" value="Small_HSP"/>
</dbReference>
<dbReference type="InParanoid" id="A0LR75"/>
<evidence type="ECO:0000259" key="3">
    <source>
        <dbReference type="PROSITE" id="PS01031"/>
    </source>
</evidence>
<dbReference type="Pfam" id="PF00011">
    <property type="entry name" value="HSP20"/>
    <property type="match status" value="1"/>
</dbReference>
<dbReference type="PROSITE" id="PS01031">
    <property type="entry name" value="SHSP"/>
    <property type="match status" value="1"/>
</dbReference>
<dbReference type="OrthoDB" id="5242916at2"/>
<organism evidence="4 5">
    <name type="scientific">Acidothermus cellulolyticus (strain ATCC 43068 / DSM 8971 / 11B)</name>
    <dbReference type="NCBI Taxonomy" id="351607"/>
    <lineage>
        <taxon>Bacteria</taxon>
        <taxon>Bacillati</taxon>
        <taxon>Actinomycetota</taxon>
        <taxon>Actinomycetes</taxon>
        <taxon>Acidothermales</taxon>
        <taxon>Acidothermaceae</taxon>
        <taxon>Acidothermus</taxon>
    </lineage>
</organism>
<dbReference type="RefSeq" id="WP_011718999.1">
    <property type="nucleotide sequence ID" value="NC_008578.1"/>
</dbReference>
<keyword evidence="4" id="KW-0346">Stress response</keyword>
<evidence type="ECO:0000313" key="4">
    <source>
        <dbReference type="EMBL" id="ABK51935.1"/>
    </source>
</evidence>
<protein>
    <submittedName>
        <fullName evidence="4">Heat shock protein Hsp20</fullName>
    </submittedName>
</protein>
<dbReference type="InterPro" id="IPR008978">
    <property type="entry name" value="HSP20-like_chaperone"/>
</dbReference>
<sequence>MAVLVDPIRILDVLARDVRNLVGDGRAEWWMPIDLYREGDHYVVGVDLPGVDPGSIDVRVSADTLSIQAERHAPSTDGGAWLIGERPYGRFRRQITLPDGVDADRVSAGYHDGVLTVRLPLTDAAKPRRIAVREAEERHALDVAEAA</sequence>
<accession>A0LR75</accession>
<dbReference type="FunCoup" id="A0LR75">
    <property type="interactions" value="3"/>
</dbReference>
<dbReference type="STRING" id="351607.Acel_0160"/>
<dbReference type="EMBL" id="CP000481">
    <property type="protein sequence ID" value="ABK51935.1"/>
    <property type="molecule type" value="Genomic_DNA"/>
</dbReference>
<gene>
    <name evidence="4" type="ordered locus">Acel_0160</name>
</gene>
<dbReference type="Proteomes" id="UP000008221">
    <property type="component" value="Chromosome"/>
</dbReference>
<reference evidence="4 5" key="1">
    <citation type="journal article" date="2009" name="Genome Res.">
        <title>Complete genome of the cellulolytic thermophile Acidothermus cellulolyticus 11B provides insights into its ecophysiological and evolutionary adaptations.</title>
        <authorList>
            <person name="Barabote R.D."/>
            <person name="Xie G."/>
            <person name="Leu D.H."/>
            <person name="Normand P."/>
            <person name="Necsulea A."/>
            <person name="Daubin V."/>
            <person name="Medigue C."/>
            <person name="Adney W.S."/>
            <person name="Xu X.C."/>
            <person name="Lapidus A."/>
            <person name="Parales R.E."/>
            <person name="Detter C."/>
            <person name="Pujic P."/>
            <person name="Bruce D."/>
            <person name="Lavire C."/>
            <person name="Challacombe J.F."/>
            <person name="Brettin T.S."/>
            <person name="Berry A.M."/>
        </authorList>
    </citation>
    <scope>NUCLEOTIDE SEQUENCE [LARGE SCALE GENOMIC DNA]</scope>
    <source>
        <strain evidence="5">ATCC 43068 / DSM 8971 / 11B</strain>
    </source>
</reference>
<dbReference type="KEGG" id="ace:Acel_0160"/>
<evidence type="ECO:0000256" key="1">
    <source>
        <dbReference type="PROSITE-ProRule" id="PRU00285"/>
    </source>
</evidence>
<comment type="similarity">
    <text evidence="1 2">Belongs to the small heat shock protein (HSP20) family.</text>
</comment>
<proteinExistence type="inferred from homology"/>
<dbReference type="PANTHER" id="PTHR11527">
    <property type="entry name" value="HEAT-SHOCK PROTEIN 20 FAMILY MEMBER"/>
    <property type="match status" value="1"/>
</dbReference>
<name>A0LR75_ACIC1</name>
<dbReference type="Gene3D" id="2.60.40.790">
    <property type="match status" value="1"/>
</dbReference>
<dbReference type="InterPro" id="IPR002068">
    <property type="entry name" value="A-crystallin/Hsp20_dom"/>
</dbReference>
<evidence type="ECO:0000313" key="5">
    <source>
        <dbReference type="Proteomes" id="UP000008221"/>
    </source>
</evidence>
<dbReference type="CDD" id="cd06464">
    <property type="entry name" value="ACD_sHsps-like"/>
    <property type="match status" value="1"/>
</dbReference>
<dbReference type="SUPFAM" id="SSF49764">
    <property type="entry name" value="HSP20-like chaperones"/>
    <property type="match status" value="1"/>
</dbReference>
<evidence type="ECO:0000256" key="2">
    <source>
        <dbReference type="RuleBase" id="RU003616"/>
    </source>
</evidence>
<dbReference type="AlphaFoldDB" id="A0LR75"/>
<keyword evidence="5" id="KW-1185">Reference proteome</keyword>
<dbReference type="eggNOG" id="COG0071">
    <property type="taxonomic scope" value="Bacteria"/>
</dbReference>